<evidence type="ECO:0000313" key="2">
    <source>
        <dbReference type="Proteomes" id="UP000291338"/>
    </source>
</evidence>
<sequence length="128" mass="14425">MKKLFALIFVTLLGGCASSYHNIDLEGESALGGGFRDKKIAEGMYKIMAKTNFAPWLNYSAAHKTFNRRAKELCEGDYQILRTTASQSEHMETEGLAKYIISKVDGYVLCENTLTSKEEAKRLLKLEY</sequence>
<comment type="caution">
    <text evidence="1">The sequence shown here is derived from an EMBL/GenBank/DDBJ whole genome shotgun (WGS) entry which is preliminary data.</text>
</comment>
<evidence type="ECO:0008006" key="3">
    <source>
        <dbReference type="Google" id="ProtNLM"/>
    </source>
</evidence>
<name>A0A4Q7IND1_9GAMM</name>
<dbReference type="EMBL" id="PPSX01000033">
    <property type="protein sequence ID" value="RZQ53272.1"/>
    <property type="molecule type" value="Genomic_DNA"/>
</dbReference>
<dbReference type="PROSITE" id="PS51257">
    <property type="entry name" value="PROKAR_LIPOPROTEIN"/>
    <property type="match status" value="1"/>
</dbReference>
<accession>A0A4Q7IND1</accession>
<gene>
    <name evidence="1" type="ORF">C1E23_10095</name>
</gene>
<evidence type="ECO:0000313" key="1">
    <source>
        <dbReference type="EMBL" id="RZQ53272.1"/>
    </source>
</evidence>
<dbReference type="AlphaFoldDB" id="A0A4Q7IND1"/>
<proteinExistence type="predicted"/>
<reference evidence="1 2" key="1">
    <citation type="submission" date="2018-01" db="EMBL/GenBank/DDBJ databases">
        <title>Co-occurrence of chitin degradation, pigmentation and bioactivity in marine Pseudoalteromonas.</title>
        <authorList>
            <person name="Paulsen S."/>
            <person name="Gram L."/>
            <person name="Machado H."/>
        </authorList>
    </citation>
    <scope>NUCLEOTIDE SEQUENCE [LARGE SCALE GENOMIC DNA]</scope>
    <source>
        <strain evidence="1 2">S3898</strain>
    </source>
</reference>
<organism evidence="1 2">
    <name type="scientific">Pseudoalteromonas phenolica</name>
    <dbReference type="NCBI Taxonomy" id="161398"/>
    <lineage>
        <taxon>Bacteria</taxon>
        <taxon>Pseudomonadati</taxon>
        <taxon>Pseudomonadota</taxon>
        <taxon>Gammaproteobacteria</taxon>
        <taxon>Alteromonadales</taxon>
        <taxon>Pseudoalteromonadaceae</taxon>
        <taxon>Pseudoalteromonas</taxon>
    </lineage>
</organism>
<dbReference type="RefSeq" id="WP_130255443.1">
    <property type="nucleotide sequence ID" value="NZ_PPSX01000033.1"/>
</dbReference>
<protein>
    <recommendedName>
        <fullName evidence="3">Lipoprotein</fullName>
    </recommendedName>
</protein>
<dbReference type="Proteomes" id="UP000291338">
    <property type="component" value="Unassembled WGS sequence"/>
</dbReference>